<dbReference type="Proteomes" id="UP000774570">
    <property type="component" value="Unassembled WGS sequence"/>
</dbReference>
<organism evidence="7 8">
    <name type="scientific">Actinomadura parmotrematis</name>
    <dbReference type="NCBI Taxonomy" id="2864039"/>
    <lineage>
        <taxon>Bacteria</taxon>
        <taxon>Bacillati</taxon>
        <taxon>Actinomycetota</taxon>
        <taxon>Actinomycetes</taxon>
        <taxon>Streptosporangiales</taxon>
        <taxon>Thermomonosporaceae</taxon>
        <taxon>Actinomadura</taxon>
    </lineage>
</organism>
<keyword evidence="3 5" id="KW-1133">Transmembrane helix</keyword>
<feature type="transmembrane region" description="Helical" evidence="5">
    <location>
        <begin position="595"/>
        <end position="615"/>
    </location>
</feature>
<feature type="transmembrane region" description="Helical" evidence="5">
    <location>
        <begin position="21"/>
        <end position="45"/>
    </location>
</feature>
<dbReference type="NCBIfam" id="TIGR03061">
    <property type="entry name" value="pip_yhgE_Nterm"/>
    <property type="match status" value="1"/>
</dbReference>
<dbReference type="PANTHER" id="PTHR43077">
    <property type="entry name" value="TRANSPORT PERMEASE YVFS-RELATED"/>
    <property type="match status" value="1"/>
</dbReference>
<proteinExistence type="predicted"/>
<name>A0ABS7G7H7_9ACTN</name>
<evidence type="ECO:0000259" key="6">
    <source>
        <dbReference type="Pfam" id="PF12698"/>
    </source>
</evidence>
<dbReference type="EMBL" id="JAIBOA010000036">
    <property type="protein sequence ID" value="MBW8487583.1"/>
    <property type="molecule type" value="Genomic_DNA"/>
</dbReference>
<dbReference type="InterPro" id="IPR013525">
    <property type="entry name" value="ABC2_TM"/>
</dbReference>
<dbReference type="InterPro" id="IPR023908">
    <property type="entry name" value="xxxLxxG_rpt"/>
</dbReference>
<feature type="transmembrane region" description="Helical" evidence="5">
    <location>
        <begin position="496"/>
        <end position="516"/>
    </location>
</feature>
<evidence type="ECO:0000256" key="2">
    <source>
        <dbReference type="ARBA" id="ARBA00022692"/>
    </source>
</evidence>
<dbReference type="RefSeq" id="WP_220170816.1">
    <property type="nucleotide sequence ID" value="NZ_JAIBOA010000036.1"/>
</dbReference>
<evidence type="ECO:0000256" key="1">
    <source>
        <dbReference type="ARBA" id="ARBA00004141"/>
    </source>
</evidence>
<sequence length="691" mass="72236">MRLPALSAGGLELRRFTRHRLTRVALVALVFLPLLYSGLYLASFWDPYGRLGHVPVALVNEDRPATAGGKEVHAGRDLADELERREVFGWKRVDEAAAERGVREGRYYMVLTIPRDFSAAIASPSGAGAPTAARLRLRLDDSNNYVIGTLAQSVFKEISAAAGGDAVRGYFDSIFVSFGQLHGKLDEAAQGAGELADGSGQAEDGAGRLAGGLDRARAGSAQVTGGLGTLQEKTDELDAGGKRLAAGVQRLTTVVDGTADQVVPLLRRYAPDVRDAALLVARAADGLADGADGLPARTRAAVQRAEQARLRLKAELALNPAVPQAVKDELDRSAAQVVAVAKQVDGYVRDHAGDLTRLAADARAVEKAAKRIAAEAPGLAGRIEKARGQVDELNAGARRLSGGIGLLSAGTGRLADGSARVTSGLGTLSEGAVTLRTALLQISEGSGELASGLRDGAGRVPDYSEDERAQRADVMSAPVRLDGSVANKAPNYGTGFAPFFVPLSLWVGAMIVYMLLRPLNPRAVAANAPGLRVALAGWLPAAAIGAAQVGAVLAVLHFGLGLQARHWPGLVAFLMLAAAADMAVVQWVNARFGPAGRIVALALLMLQLTSAAGTYPIETSPAFFGAIRPYLPMSWVVDGARRLISGGDLAPVWQGGAVLALFLAGGLALTSLAVRRARTWTVERLHPVLRL</sequence>
<feature type="transmembrane region" description="Helical" evidence="5">
    <location>
        <begin position="652"/>
        <end position="674"/>
    </location>
</feature>
<dbReference type="InterPro" id="IPR017501">
    <property type="entry name" value="Phage_infect_YhgE_C"/>
</dbReference>
<keyword evidence="2 5" id="KW-0812">Transmembrane</keyword>
<dbReference type="NCBIfam" id="TIGR03062">
    <property type="entry name" value="pip_yhgE_Cterm"/>
    <property type="match status" value="1"/>
</dbReference>
<dbReference type="InterPro" id="IPR017500">
    <property type="entry name" value="Phage_infect_YhgE_N"/>
</dbReference>
<keyword evidence="4 5" id="KW-0472">Membrane</keyword>
<comment type="subcellular location">
    <subcellularLocation>
        <location evidence="1">Membrane</location>
        <topology evidence="1">Multi-pass membrane protein</topology>
    </subcellularLocation>
</comment>
<comment type="caution">
    <text evidence="7">The sequence shown here is derived from an EMBL/GenBank/DDBJ whole genome shotgun (WGS) entry which is preliminary data.</text>
</comment>
<evidence type="ECO:0000256" key="4">
    <source>
        <dbReference type="ARBA" id="ARBA00023136"/>
    </source>
</evidence>
<dbReference type="InterPro" id="IPR051328">
    <property type="entry name" value="T7SS_ABC-Transporter"/>
</dbReference>
<gene>
    <name evidence="7" type="ORF">K1Y72_34885</name>
</gene>
<evidence type="ECO:0000256" key="5">
    <source>
        <dbReference type="SAM" id="Phobius"/>
    </source>
</evidence>
<protein>
    <submittedName>
        <fullName evidence="7">YhgE/Pip domain-containing protein</fullName>
    </submittedName>
</protein>
<dbReference type="Pfam" id="PF12698">
    <property type="entry name" value="ABC2_membrane_3"/>
    <property type="match status" value="1"/>
</dbReference>
<dbReference type="NCBIfam" id="TIGR03057">
    <property type="entry name" value="xxxLxxG_by_4"/>
    <property type="match status" value="1"/>
</dbReference>
<evidence type="ECO:0000256" key="3">
    <source>
        <dbReference type="ARBA" id="ARBA00022989"/>
    </source>
</evidence>
<feature type="transmembrane region" description="Helical" evidence="5">
    <location>
        <begin position="566"/>
        <end position="588"/>
    </location>
</feature>
<keyword evidence="8" id="KW-1185">Reference proteome</keyword>
<evidence type="ECO:0000313" key="8">
    <source>
        <dbReference type="Proteomes" id="UP000774570"/>
    </source>
</evidence>
<feature type="transmembrane region" description="Helical" evidence="5">
    <location>
        <begin position="537"/>
        <end position="560"/>
    </location>
</feature>
<feature type="domain" description="ABC-2 type transporter transmembrane" evidence="6">
    <location>
        <begin position="435"/>
        <end position="670"/>
    </location>
</feature>
<reference evidence="7 8" key="1">
    <citation type="submission" date="2021-07" db="EMBL/GenBank/DDBJ databases">
        <title>Actinomadura sp. PM05-2 isolated from lichen.</title>
        <authorList>
            <person name="Somphong A."/>
            <person name="Phongsopitanun W."/>
            <person name="Tanasupawat S."/>
            <person name="Peongsungnone V."/>
        </authorList>
    </citation>
    <scope>NUCLEOTIDE SEQUENCE [LARGE SCALE GENOMIC DNA]</scope>
    <source>
        <strain evidence="7 8">PM05-2</strain>
    </source>
</reference>
<accession>A0ABS7G7H7</accession>
<dbReference type="PANTHER" id="PTHR43077:SF5">
    <property type="entry name" value="PHAGE INFECTION PROTEIN"/>
    <property type="match status" value="1"/>
</dbReference>
<evidence type="ECO:0000313" key="7">
    <source>
        <dbReference type="EMBL" id="MBW8487583.1"/>
    </source>
</evidence>
<dbReference type="Gene3D" id="3.40.1710.10">
    <property type="entry name" value="abc type-2 transporter like domain"/>
    <property type="match status" value="1"/>
</dbReference>